<gene>
    <name evidence="4" type="ORF">OEZ85_013156</name>
</gene>
<reference evidence="4 5" key="1">
    <citation type="submission" date="2023-05" db="EMBL/GenBank/DDBJ databases">
        <title>A 100% complete, gapless, phased diploid assembly of the Scenedesmus obliquus UTEX 3031 genome.</title>
        <authorList>
            <person name="Biondi T.C."/>
            <person name="Hanschen E.R."/>
            <person name="Kwon T."/>
            <person name="Eng W."/>
            <person name="Kruse C.P.S."/>
            <person name="Koehler S.I."/>
            <person name="Kunde Y."/>
            <person name="Gleasner C.D."/>
            <person name="You Mak K.T."/>
            <person name="Polle J."/>
            <person name="Hovde B.T."/>
            <person name="Starkenburg S.R."/>
        </authorList>
    </citation>
    <scope>NUCLEOTIDE SEQUENCE [LARGE SCALE GENOMIC DNA]</scope>
    <source>
        <strain evidence="4 5">DOE0152z</strain>
    </source>
</reference>
<dbReference type="InterPro" id="IPR023421">
    <property type="entry name" value="AIDA_N"/>
</dbReference>
<organism evidence="4 5">
    <name type="scientific">Tetradesmus obliquus</name>
    <name type="common">Green alga</name>
    <name type="synonym">Acutodesmus obliquus</name>
    <dbReference type="NCBI Taxonomy" id="3088"/>
    <lineage>
        <taxon>Eukaryota</taxon>
        <taxon>Viridiplantae</taxon>
        <taxon>Chlorophyta</taxon>
        <taxon>core chlorophytes</taxon>
        <taxon>Chlorophyceae</taxon>
        <taxon>CS clade</taxon>
        <taxon>Sphaeropleales</taxon>
        <taxon>Scenedesmaceae</taxon>
        <taxon>Tetradesmus</taxon>
    </lineage>
</organism>
<sequence>MEDTRFTWNKAFQEALDHDTWGQVEEAVNGYQRLQVAAAVEHVENVLDLPGHRRQAIGQLANILKLRIQELNAGVRGSVGLPGMQALKPFMAGLVVSDVCLPPALAAVIKAAPLPAAVAAAGDTGSKARNQPGDTTLSIDFATLSVKGAAAMADPRIIVRVRDKAGKLLEAVQESPAIMCFPSDPDKFSLGFSWHMQTPLNCLPDDAAVFFELQHYKLTKKKKSIKCYSYLEGVELEAAGGAVLEVYRKPVDAKRKARPTLLTSKPMYMHIVRRLVQH</sequence>
<protein>
    <recommendedName>
        <fullName evidence="3">C2 Aida-type domain-containing protein</fullName>
    </recommendedName>
</protein>
<dbReference type="PROSITE" id="PS51911">
    <property type="entry name" value="C2_AIDA"/>
    <property type="match status" value="1"/>
</dbReference>
<keyword evidence="5" id="KW-1185">Reference proteome</keyword>
<evidence type="ECO:0000259" key="3">
    <source>
        <dbReference type="PROSITE" id="PS51911"/>
    </source>
</evidence>
<evidence type="ECO:0000313" key="4">
    <source>
        <dbReference type="EMBL" id="WIA16473.1"/>
    </source>
</evidence>
<keyword evidence="2" id="KW-0217">Developmental protein</keyword>
<evidence type="ECO:0000313" key="5">
    <source>
        <dbReference type="Proteomes" id="UP001244341"/>
    </source>
</evidence>
<dbReference type="InterPro" id="IPR035892">
    <property type="entry name" value="C2_domain_sf"/>
</dbReference>
<dbReference type="Pfam" id="PF08910">
    <property type="entry name" value="Aida_N"/>
    <property type="match status" value="1"/>
</dbReference>
<name>A0ABY8U9Z2_TETOB</name>
<evidence type="ECO:0000256" key="2">
    <source>
        <dbReference type="ARBA" id="ARBA00022473"/>
    </source>
</evidence>
<dbReference type="Gene3D" id="1.20.120.360">
    <property type="entry name" value="Axin interactor, dorsalization-associated protein, N-terminal domain"/>
    <property type="match status" value="1"/>
</dbReference>
<dbReference type="Pfam" id="PF14186">
    <property type="entry name" value="Aida_C2"/>
    <property type="match status" value="1"/>
</dbReference>
<accession>A0ABY8U9Z2</accession>
<dbReference type="InterPro" id="IPR025939">
    <property type="entry name" value="Aida_C"/>
</dbReference>
<dbReference type="EMBL" id="CP126214">
    <property type="protein sequence ID" value="WIA16473.1"/>
    <property type="molecule type" value="Genomic_DNA"/>
</dbReference>
<dbReference type="Gene3D" id="2.60.40.150">
    <property type="entry name" value="C2 domain"/>
    <property type="match status" value="1"/>
</dbReference>
<dbReference type="PANTHER" id="PTHR28654">
    <property type="entry name" value="AXIN INTERACTOR, DORSALIZATION-ASSOCIATED PROTEIN"/>
    <property type="match status" value="1"/>
</dbReference>
<proteinExistence type="inferred from homology"/>
<dbReference type="InterPro" id="IPR036818">
    <property type="entry name" value="AIDA_N_sf"/>
</dbReference>
<dbReference type="Proteomes" id="UP001244341">
    <property type="component" value="Chromosome 7b"/>
</dbReference>
<feature type="domain" description="C2 Aida-type" evidence="3">
    <location>
        <begin position="125"/>
        <end position="276"/>
    </location>
</feature>
<dbReference type="PANTHER" id="PTHR28654:SF1">
    <property type="entry name" value="AXIN INTERACTOR, DORSALIZATION-ASSOCIATED PROTEIN"/>
    <property type="match status" value="1"/>
</dbReference>
<evidence type="ECO:0000256" key="1">
    <source>
        <dbReference type="ARBA" id="ARBA00007205"/>
    </source>
</evidence>
<comment type="similarity">
    <text evidence="1">Belongs to the AIDA family.</text>
</comment>
<dbReference type="SUPFAM" id="SSF109779">
    <property type="entry name" value="Domain from hypothetical 2610208m17rik protein"/>
    <property type="match status" value="1"/>
</dbReference>